<dbReference type="InterPro" id="IPR006638">
    <property type="entry name" value="Elp3/MiaA/NifB-like_rSAM"/>
</dbReference>
<name>A0A8J3LSE5_9ACTN</name>
<dbReference type="EMBL" id="BONU01000007">
    <property type="protein sequence ID" value="GIG73104.1"/>
    <property type="molecule type" value="Genomic_DNA"/>
</dbReference>
<dbReference type="AlphaFoldDB" id="A0A8J3LSE5"/>
<dbReference type="GO" id="GO:0051536">
    <property type="term" value="F:iron-sulfur cluster binding"/>
    <property type="evidence" value="ECO:0007669"/>
    <property type="project" value="UniProtKB-KW"/>
</dbReference>
<evidence type="ECO:0000256" key="3">
    <source>
        <dbReference type="ARBA" id="ARBA00023004"/>
    </source>
</evidence>
<dbReference type="GO" id="GO:0046872">
    <property type="term" value="F:metal ion binding"/>
    <property type="evidence" value="ECO:0007669"/>
    <property type="project" value="UniProtKB-KW"/>
</dbReference>
<dbReference type="SMART" id="SM00729">
    <property type="entry name" value="Elp3"/>
    <property type="match status" value="1"/>
</dbReference>
<organism evidence="6 7">
    <name type="scientific">Planosporangium flavigriseum</name>
    <dbReference type="NCBI Taxonomy" id="373681"/>
    <lineage>
        <taxon>Bacteria</taxon>
        <taxon>Bacillati</taxon>
        <taxon>Actinomycetota</taxon>
        <taxon>Actinomycetes</taxon>
        <taxon>Micromonosporales</taxon>
        <taxon>Micromonosporaceae</taxon>
        <taxon>Planosporangium</taxon>
    </lineage>
</organism>
<dbReference type="Proteomes" id="UP000653674">
    <property type="component" value="Unassembled WGS sequence"/>
</dbReference>
<dbReference type="NCBIfam" id="NF045502">
    <property type="entry name" value="variant_rSAM"/>
    <property type="match status" value="1"/>
</dbReference>
<dbReference type="Gene3D" id="3.20.20.70">
    <property type="entry name" value="Aldolase class I"/>
    <property type="match status" value="1"/>
</dbReference>
<reference evidence="6" key="1">
    <citation type="submission" date="2021-01" db="EMBL/GenBank/DDBJ databases">
        <title>Whole genome shotgun sequence of Planosporangium flavigriseum NBRC 105377.</title>
        <authorList>
            <person name="Komaki H."/>
            <person name="Tamura T."/>
        </authorList>
    </citation>
    <scope>NUCLEOTIDE SEQUENCE</scope>
    <source>
        <strain evidence="6">NBRC 105377</strain>
    </source>
</reference>
<protein>
    <submittedName>
        <fullName evidence="6">Radical SAM protein</fullName>
    </submittedName>
</protein>
<dbReference type="SFLD" id="SFLDS00029">
    <property type="entry name" value="Radical_SAM"/>
    <property type="match status" value="1"/>
</dbReference>
<evidence type="ECO:0000313" key="7">
    <source>
        <dbReference type="Proteomes" id="UP000653674"/>
    </source>
</evidence>
<dbReference type="InterPro" id="IPR007197">
    <property type="entry name" value="rSAM"/>
</dbReference>
<keyword evidence="2" id="KW-0479">Metal-binding</keyword>
<dbReference type="SUPFAM" id="SSF102114">
    <property type="entry name" value="Radical SAM enzymes"/>
    <property type="match status" value="1"/>
</dbReference>
<feature type="domain" description="Radical SAM core" evidence="5">
    <location>
        <begin position="121"/>
        <end position="356"/>
    </location>
</feature>
<dbReference type="GO" id="GO:0003824">
    <property type="term" value="F:catalytic activity"/>
    <property type="evidence" value="ECO:0007669"/>
    <property type="project" value="InterPro"/>
</dbReference>
<keyword evidence="4" id="KW-0411">Iron-sulfur</keyword>
<keyword evidence="3" id="KW-0408">Iron</keyword>
<dbReference type="InterPro" id="IPR016779">
    <property type="entry name" value="rSAM_MSMEG0568"/>
</dbReference>
<dbReference type="InterPro" id="IPR013785">
    <property type="entry name" value="Aldolase_TIM"/>
</dbReference>
<evidence type="ECO:0000256" key="2">
    <source>
        <dbReference type="ARBA" id="ARBA00022723"/>
    </source>
</evidence>
<evidence type="ECO:0000256" key="1">
    <source>
        <dbReference type="ARBA" id="ARBA00022691"/>
    </source>
</evidence>
<proteinExistence type="predicted"/>
<evidence type="ECO:0000313" key="6">
    <source>
        <dbReference type="EMBL" id="GIG73104.1"/>
    </source>
</evidence>
<dbReference type="PROSITE" id="PS51918">
    <property type="entry name" value="RADICAL_SAM"/>
    <property type="match status" value="1"/>
</dbReference>
<dbReference type="InterPro" id="IPR058240">
    <property type="entry name" value="rSAM_sf"/>
</dbReference>
<comment type="caution">
    <text evidence="6">The sequence shown here is derived from an EMBL/GenBank/DDBJ whole genome shotgun (WGS) entry which is preliminary data.</text>
</comment>
<dbReference type="Pfam" id="PF04055">
    <property type="entry name" value="Radical_SAM"/>
    <property type="match status" value="1"/>
</dbReference>
<keyword evidence="1" id="KW-0949">S-adenosyl-L-methionine</keyword>
<gene>
    <name evidence="6" type="ORF">Pfl04_15080</name>
</gene>
<accession>A0A8J3LSE5</accession>
<dbReference type="SFLD" id="SFLDG01107">
    <property type="entry name" value="Uncharacterised_Radical_SAM_Su"/>
    <property type="match status" value="1"/>
</dbReference>
<dbReference type="RefSeq" id="WP_203981212.1">
    <property type="nucleotide sequence ID" value="NZ_BAAAQJ010000003.1"/>
</dbReference>
<dbReference type="CDD" id="cd01335">
    <property type="entry name" value="Radical_SAM"/>
    <property type="match status" value="1"/>
</dbReference>
<keyword evidence="7" id="KW-1185">Reference proteome</keyword>
<dbReference type="NCBIfam" id="TIGR04043">
    <property type="entry name" value="rSAM_MSMEG_0568"/>
    <property type="match status" value="1"/>
</dbReference>
<sequence>MTATVFGPSADGGTMVDRPAPADISELILDLQARGLRLETQIERRTGGAGPTDSGMLWVEGFPVTAPTDNAVAADSPYVLRGEDDGYGIYREGVRLAGARAERRPRFYDLKTADGIPYEQIALLHLDSLASTVVQHCTYWGNDDQCTFCGIGLSLESGRTIARKTPEQLAEVAVAARDLDGAVDATLTTGSTRGVDRGALYVARCGQAIKEASGLPVEVQFEPPYDLDVINQVGEMGIDSVGIHIETFDPAVLARVAPGKARTGIDGYFAAWERAVEVFGEGQVSTYVILGMGEDPEATIEGCKRAVDIGVYPFVVPLRPVAGSLMADWKPPTRAYTQPIYSKVLAYMTQRGMGSTTAKAGCARCQACSGLSSMEPLLQIRPRPVG</sequence>
<evidence type="ECO:0000259" key="5">
    <source>
        <dbReference type="PROSITE" id="PS51918"/>
    </source>
</evidence>
<evidence type="ECO:0000256" key="4">
    <source>
        <dbReference type="ARBA" id="ARBA00023014"/>
    </source>
</evidence>